<dbReference type="PANTHER" id="PTHR33337:SF40">
    <property type="entry name" value="CENP-V_GFA DOMAIN-CONTAINING PROTEIN-RELATED"/>
    <property type="match status" value="1"/>
</dbReference>
<dbReference type="Gene3D" id="3.90.1590.10">
    <property type="entry name" value="glutathione-dependent formaldehyde- activating enzyme (gfa)"/>
    <property type="match status" value="1"/>
</dbReference>
<comment type="caution">
    <text evidence="6">The sequence shown here is derived from an EMBL/GenBank/DDBJ whole genome shotgun (WGS) entry which is preliminary data.</text>
</comment>
<dbReference type="RefSeq" id="WP_160605515.1">
    <property type="nucleotide sequence ID" value="NZ_WTYX01000002.1"/>
</dbReference>
<dbReference type="OrthoDB" id="7186766at2"/>
<keyword evidence="3" id="KW-0862">Zinc</keyword>
<dbReference type="EMBL" id="WTYX01000002">
    <property type="protein sequence ID" value="MXO91765.1"/>
    <property type="molecule type" value="Genomic_DNA"/>
</dbReference>
<evidence type="ECO:0000256" key="4">
    <source>
        <dbReference type="ARBA" id="ARBA00023239"/>
    </source>
</evidence>
<dbReference type="AlphaFoldDB" id="A0A844ZV71"/>
<feature type="domain" description="CENP-V/GFA" evidence="5">
    <location>
        <begin position="4"/>
        <end position="114"/>
    </location>
</feature>
<dbReference type="PANTHER" id="PTHR33337">
    <property type="entry name" value="GFA DOMAIN-CONTAINING PROTEIN"/>
    <property type="match status" value="1"/>
</dbReference>
<gene>
    <name evidence="6" type="ORF">GRI41_13085</name>
</gene>
<evidence type="ECO:0000256" key="1">
    <source>
        <dbReference type="ARBA" id="ARBA00005495"/>
    </source>
</evidence>
<proteinExistence type="inferred from homology"/>
<evidence type="ECO:0000256" key="2">
    <source>
        <dbReference type="ARBA" id="ARBA00022723"/>
    </source>
</evidence>
<dbReference type="InterPro" id="IPR006913">
    <property type="entry name" value="CENP-V/GFA"/>
</dbReference>
<evidence type="ECO:0000259" key="5">
    <source>
        <dbReference type="PROSITE" id="PS51891"/>
    </source>
</evidence>
<keyword evidence="4" id="KW-0456">Lyase</keyword>
<dbReference type="InterPro" id="IPR011057">
    <property type="entry name" value="Mss4-like_sf"/>
</dbReference>
<name>A0A844ZV71_9SPHN</name>
<dbReference type="GO" id="GO:0016846">
    <property type="term" value="F:carbon-sulfur lyase activity"/>
    <property type="evidence" value="ECO:0007669"/>
    <property type="project" value="InterPro"/>
</dbReference>
<protein>
    <recommendedName>
        <fullName evidence="5">CENP-V/GFA domain-containing protein</fullName>
    </recommendedName>
</protein>
<sequence length="132" mass="14718">MTERKASCQCGALSATCRGEPVRVSVCHCLNCKKRSGSAFAAQARWPADKVNTQGEDRVWHLTADSGEVSEHHFCPTCGSEVWYVARPHRDLIAIPIGNFADPSFPPPSYSVYEDRQHDWVAVVGEEIEHYD</sequence>
<organism evidence="6 7">
    <name type="scientific">Pontixanthobacter aquaemixtae</name>
    <dbReference type="NCBI Taxonomy" id="1958940"/>
    <lineage>
        <taxon>Bacteria</taxon>
        <taxon>Pseudomonadati</taxon>
        <taxon>Pseudomonadota</taxon>
        <taxon>Alphaproteobacteria</taxon>
        <taxon>Sphingomonadales</taxon>
        <taxon>Erythrobacteraceae</taxon>
        <taxon>Pontixanthobacter</taxon>
    </lineage>
</organism>
<dbReference type="Pfam" id="PF04828">
    <property type="entry name" value="GFA"/>
    <property type="match status" value="1"/>
</dbReference>
<dbReference type="PROSITE" id="PS51891">
    <property type="entry name" value="CENP_V_GFA"/>
    <property type="match status" value="1"/>
</dbReference>
<dbReference type="SUPFAM" id="SSF51316">
    <property type="entry name" value="Mss4-like"/>
    <property type="match status" value="1"/>
</dbReference>
<dbReference type="GO" id="GO:0046872">
    <property type="term" value="F:metal ion binding"/>
    <property type="evidence" value="ECO:0007669"/>
    <property type="project" value="UniProtKB-KW"/>
</dbReference>
<evidence type="ECO:0000313" key="7">
    <source>
        <dbReference type="Proteomes" id="UP000442714"/>
    </source>
</evidence>
<keyword evidence="2" id="KW-0479">Metal-binding</keyword>
<comment type="similarity">
    <text evidence="1">Belongs to the Gfa family.</text>
</comment>
<accession>A0A844ZV71</accession>
<evidence type="ECO:0000256" key="3">
    <source>
        <dbReference type="ARBA" id="ARBA00022833"/>
    </source>
</evidence>
<keyword evidence="7" id="KW-1185">Reference proteome</keyword>
<evidence type="ECO:0000313" key="6">
    <source>
        <dbReference type="EMBL" id="MXO91765.1"/>
    </source>
</evidence>
<dbReference type="Proteomes" id="UP000442714">
    <property type="component" value="Unassembled WGS sequence"/>
</dbReference>
<reference evidence="6 7" key="1">
    <citation type="submission" date="2019-12" db="EMBL/GenBank/DDBJ databases">
        <title>Genomic-based taxomic classification of the family Erythrobacteraceae.</title>
        <authorList>
            <person name="Xu L."/>
        </authorList>
    </citation>
    <scope>NUCLEOTIDE SEQUENCE [LARGE SCALE GENOMIC DNA]</scope>
    <source>
        <strain evidence="6 7">KCTC 52763</strain>
    </source>
</reference>